<accession>A0A803LVJ1</accession>
<dbReference type="PANTHER" id="PTHR31168">
    <property type="entry name" value="OS02G0292800 PROTEIN"/>
    <property type="match status" value="1"/>
</dbReference>
<dbReference type="Gramene" id="AUR62019492-RA">
    <property type="protein sequence ID" value="AUR62019492-RA:cds"/>
    <property type="gene ID" value="AUR62019492"/>
</dbReference>
<keyword evidence="3" id="KW-1185">Reference proteome</keyword>
<protein>
    <submittedName>
        <fullName evidence="2">Uncharacterized protein</fullName>
    </submittedName>
</protein>
<reference evidence="2" key="2">
    <citation type="submission" date="2021-03" db="UniProtKB">
        <authorList>
            <consortium name="EnsemblPlants"/>
        </authorList>
    </citation>
    <scope>IDENTIFICATION</scope>
</reference>
<evidence type="ECO:0000256" key="1">
    <source>
        <dbReference type="SAM" id="Phobius"/>
    </source>
</evidence>
<evidence type="ECO:0000313" key="3">
    <source>
        <dbReference type="Proteomes" id="UP000596660"/>
    </source>
</evidence>
<reference evidence="2" key="1">
    <citation type="journal article" date="2017" name="Nature">
        <title>The genome of Chenopodium quinoa.</title>
        <authorList>
            <person name="Jarvis D.E."/>
            <person name="Ho Y.S."/>
            <person name="Lightfoot D.J."/>
            <person name="Schmoeckel S.M."/>
            <person name="Li B."/>
            <person name="Borm T.J.A."/>
            <person name="Ohyanagi H."/>
            <person name="Mineta K."/>
            <person name="Michell C.T."/>
            <person name="Saber N."/>
            <person name="Kharbatia N.M."/>
            <person name="Rupper R.R."/>
            <person name="Sharp A.R."/>
            <person name="Dally N."/>
            <person name="Boughton B.A."/>
            <person name="Woo Y.H."/>
            <person name="Gao G."/>
            <person name="Schijlen E.G.W.M."/>
            <person name="Guo X."/>
            <person name="Momin A.A."/>
            <person name="Negrao S."/>
            <person name="Al-Babili S."/>
            <person name="Gehring C."/>
            <person name="Roessner U."/>
            <person name="Jung C."/>
            <person name="Murphy K."/>
            <person name="Arold S.T."/>
            <person name="Gojobori T."/>
            <person name="van der Linden C.G."/>
            <person name="van Loo E.N."/>
            <person name="Jellen E.N."/>
            <person name="Maughan P.J."/>
            <person name="Tester M."/>
        </authorList>
    </citation>
    <scope>NUCLEOTIDE SEQUENCE [LARGE SCALE GENOMIC DNA]</scope>
    <source>
        <strain evidence="2">cv. PI 614886</strain>
    </source>
</reference>
<feature type="transmembrane region" description="Helical" evidence="1">
    <location>
        <begin position="12"/>
        <end position="32"/>
    </location>
</feature>
<evidence type="ECO:0000313" key="2">
    <source>
        <dbReference type="EnsemblPlants" id="AUR62019492-RA:cds"/>
    </source>
</evidence>
<dbReference type="AlphaFoldDB" id="A0A803LVJ1"/>
<dbReference type="Proteomes" id="UP000596660">
    <property type="component" value="Unplaced"/>
</dbReference>
<sequence>MKWRKEMLDVILVPAGLLMMFGYHIFLIYRYLRNSKCTVVGFHNHCQKIWVKKLMQYDNDNIHYLSQVDAMSRGPAFTVMNSTIVASNFMASTSLTLSSLIGAWIGSSSSSEIIKRIIYGDAGVPITSIKYISILLFFLLAFASFVQSSRCYVQANLFLSMPKAGVPEEFIVESLYHGANFWQVGLRAIYFAITMLMWIFGPIPMFLSSVAMVAVLYVLDVNKKILDEFNESSEKEEERNKAVPKCFKQQEIMVDGSSELQATALTTALMSTTVAF</sequence>
<dbReference type="EnsemblPlants" id="AUR62019492-RA">
    <property type="protein sequence ID" value="AUR62019492-RA:cds"/>
    <property type="gene ID" value="AUR62019492"/>
</dbReference>
<keyword evidence="1" id="KW-0812">Transmembrane</keyword>
<dbReference type="OMA" id="IMFVYHI"/>
<proteinExistence type="predicted"/>
<keyword evidence="1" id="KW-1133">Transmembrane helix</keyword>
<dbReference type="InterPro" id="IPR006747">
    <property type="entry name" value="DUF599"/>
</dbReference>
<feature type="transmembrane region" description="Helical" evidence="1">
    <location>
        <begin position="84"/>
        <end position="107"/>
    </location>
</feature>
<name>A0A803LVJ1_CHEQI</name>
<organism evidence="2 3">
    <name type="scientific">Chenopodium quinoa</name>
    <name type="common">Quinoa</name>
    <dbReference type="NCBI Taxonomy" id="63459"/>
    <lineage>
        <taxon>Eukaryota</taxon>
        <taxon>Viridiplantae</taxon>
        <taxon>Streptophyta</taxon>
        <taxon>Embryophyta</taxon>
        <taxon>Tracheophyta</taxon>
        <taxon>Spermatophyta</taxon>
        <taxon>Magnoliopsida</taxon>
        <taxon>eudicotyledons</taxon>
        <taxon>Gunneridae</taxon>
        <taxon>Pentapetalae</taxon>
        <taxon>Caryophyllales</taxon>
        <taxon>Chenopodiaceae</taxon>
        <taxon>Chenopodioideae</taxon>
        <taxon>Atripliceae</taxon>
        <taxon>Chenopodium</taxon>
    </lineage>
</organism>
<feature type="transmembrane region" description="Helical" evidence="1">
    <location>
        <begin position="188"/>
        <end position="219"/>
    </location>
</feature>
<dbReference type="Pfam" id="PF04654">
    <property type="entry name" value="DUF599"/>
    <property type="match status" value="1"/>
</dbReference>
<dbReference type="PANTHER" id="PTHR31168:SF30">
    <property type="entry name" value="DUF599 DOMAIN-CONTAINING PROTEIN"/>
    <property type="match status" value="1"/>
</dbReference>
<feature type="transmembrane region" description="Helical" evidence="1">
    <location>
        <begin position="128"/>
        <end position="146"/>
    </location>
</feature>
<keyword evidence="1" id="KW-0472">Membrane</keyword>